<dbReference type="Proteomes" id="UP001432146">
    <property type="component" value="Unassembled WGS sequence"/>
</dbReference>
<evidence type="ECO:0000313" key="2">
    <source>
        <dbReference type="Proteomes" id="UP001432146"/>
    </source>
</evidence>
<evidence type="ECO:0000313" key="1">
    <source>
        <dbReference type="EMBL" id="KAK9301542.1"/>
    </source>
</evidence>
<protein>
    <submittedName>
        <fullName evidence="1">Uncharacterized protein</fullName>
    </submittedName>
</protein>
<organism evidence="1 2">
    <name type="scientific">Tetragonisca angustula</name>
    <dbReference type="NCBI Taxonomy" id="166442"/>
    <lineage>
        <taxon>Eukaryota</taxon>
        <taxon>Metazoa</taxon>
        <taxon>Ecdysozoa</taxon>
        <taxon>Arthropoda</taxon>
        <taxon>Hexapoda</taxon>
        <taxon>Insecta</taxon>
        <taxon>Pterygota</taxon>
        <taxon>Neoptera</taxon>
        <taxon>Endopterygota</taxon>
        <taxon>Hymenoptera</taxon>
        <taxon>Apocrita</taxon>
        <taxon>Aculeata</taxon>
        <taxon>Apoidea</taxon>
        <taxon>Anthophila</taxon>
        <taxon>Apidae</taxon>
        <taxon>Tetragonisca</taxon>
    </lineage>
</organism>
<sequence>MPAFPVNRAIAGQGLNLSANEFRTFADHALAVQVQGEQPTLYRVINSDFVDLRQYTHSVQRSCICEKFLYENHCTCVNMDDFEISHYAILWIFNNTLAIWIQIRR</sequence>
<name>A0AAW0ZX85_9HYME</name>
<accession>A0AAW0ZX85</accession>
<gene>
    <name evidence="1" type="ORF">QLX08_006160</name>
</gene>
<keyword evidence="2" id="KW-1185">Reference proteome</keyword>
<comment type="caution">
    <text evidence="1">The sequence shown here is derived from an EMBL/GenBank/DDBJ whole genome shotgun (WGS) entry which is preliminary data.</text>
</comment>
<reference evidence="1 2" key="1">
    <citation type="submission" date="2024-05" db="EMBL/GenBank/DDBJ databases">
        <title>The nuclear and mitochondrial genome assemblies of Tetragonisca angustula (Apidae: Meliponini), a tiny yet remarkable pollinator in the Neotropics.</title>
        <authorList>
            <person name="Ferrari R."/>
            <person name="Ricardo P.C."/>
            <person name="Dias F.C."/>
            <person name="Araujo N.S."/>
            <person name="Soares D.O."/>
            <person name="Zhou Q.-S."/>
            <person name="Zhu C.-D."/>
            <person name="Coutinho L."/>
            <person name="Airas M.C."/>
            <person name="Batista T.M."/>
        </authorList>
    </citation>
    <scope>NUCLEOTIDE SEQUENCE [LARGE SCALE GENOMIC DNA]</scope>
    <source>
        <strain evidence="1">ASF017062</strain>
        <tissue evidence="1">Abdomen</tissue>
    </source>
</reference>
<dbReference type="AlphaFoldDB" id="A0AAW0ZX85"/>
<proteinExistence type="predicted"/>
<dbReference type="EMBL" id="JAWNGG020000110">
    <property type="protein sequence ID" value="KAK9301542.1"/>
    <property type="molecule type" value="Genomic_DNA"/>
</dbReference>